<reference evidence="2" key="2">
    <citation type="submission" date="2019-04" db="UniProtKB">
        <authorList>
            <consortium name="EnsemblPlants"/>
        </authorList>
    </citation>
    <scope>IDENTIFICATION</scope>
    <source>
        <strain evidence="2">cv. Heinz 1706</strain>
    </source>
</reference>
<organism evidence="2">
    <name type="scientific">Solanum lycopersicum</name>
    <name type="common">Tomato</name>
    <name type="synonym">Lycopersicon esculentum</name>
    <dbReference type="NCBI Taxonomy" id="4081"/>
    <lineage>
        <taxon>Eukaryota</taxon>
        <taxon>Viridiplantae</taxon>
        <taxon>Streptophyta</taxon>
        <taxon>Embryophyta</taxon>
        <taxon>Tracheophyta</taxon>
        <taxon>Spermatophyta</taxon>
        <taxon>Magnoliopsida</taxon>
        <taxon>eudicotyledons</taxon>
        <taxon>Gunneridae</taxon>
        <taxon>Pentapetalae</taxon>
        <taxon>asterids</taxon>
        <taxon>lamiids</taxon>
        <taxon>Solanales</taxon>
        <taxon>Solanaceae</taxon>
        <taxon>Solanoideae</taxon>
        <taxon>Solaneae</taxon>
        <taxon>Solanum</taxon>
        <taxon>Solanum subgen. Lycopersicon</taxon>
    </lineage>
</organism>
<dbReference type="InParanoid" id="A0A494G8H8"/>
<protein>
    <submittedName>
        <fullName evidence="2">Uncharacterized protein</fullName>
    </submittedName>
</protein>
<feature type="region of interest" description="Disordered" evidence="1">
    <location>
        <begin position="61"/>
        <end position="83"/>
    </location>
</feature>
<dbReference type="PANTHER" id="PTHR33187">
    <property type="entry name" value="WU:FI09B08"/>
    <property type="match status" value="1"/>
</dbReference>
<reference evidence="2" key="1">
    <citation type="journal article" date="2012" name="Nature">
        <title>The tomato genome sequence provides insights into fleshy fruit evolution.</title>
        <authorList>
            <consortium name="Tomato Genome Consortium"/>
        </authorList>
    </citation>
    <scope>NUCLEOTIDE SEQUENCE [LARGE SCALE GENOMIC DNA]</scope>
    <source>
        <strain evidence="2">cv. Heinz 1706</strain>
    </source>
</reference>
<dbReference type="PANTHER" id="PTHR33187:SF11">
    <property type="entry name" value="AMINOTRANSFERASE-LIKE PLANT MOBILE DOMAIN-CONTAINING PROTEIN"/>
    <property type="match status" value="1"/>
</dbReference>
<dbReference type="EnsemblPlants" id="Solyc00g008040.1.1">
    <property type="protein sequence ID" value="Solyc00g008040.1.1"/>
    <property type="gene ID" value="Solyc00g008040.1"/>
</dbReference>
<dbReference type="PaxDb" id="4081-Solyc00g008040.1.1"/>
<dbReference type="AlphaFoldDB" id="A0A494G8H8"/>
<proteinExistence type="predicted"/>
<evidence type="ECO:0000313" key="3">
    <source>
        <dbReference type="Proteomes" id="UP000004994"/>
    </source>
</evidence>
<sequence>MNTRLDSVRHGIPSLQFDNIHKVGLRQALQDLGMVCHHRTWTANTVGKYLARHAIMDLVQNTQSNDVRRSRPSSPLNNIDRIE</sequence>
<evidence type="ECO:0000313" key="2">
    <source>
        <dbReference type="EnsemblPlants" id="Solyc00g008040.1.1"/>
    </source>
</evidence>
<accession>A0A494G8H8</accession>
<keyword evidence="3" id="KW-1185">Reference proteome</keyword>
<evidence type="ECO:0000256" key="1">
    <source>
        <dbReference type="SAM" id="MobiDB-lite"/>
    </source>
</evidence>
<name>A0A494G8H8_SOLLC</name>
<dbReference type="Proteomes" id="UP000004994">
    <property type="component" value="Unassembled WGS sequence"/>
</dbReference>
<dbReference type="Gramene" id="Solyc00g008040.1.1">
    <property type="protein sequence ID" value="Solyc00g008040.1.1"/>
    <property type="gene ID" value="Solyc00g008040.1"/>
</dbReference>